<sequence length="80" mass="8611">MKRRAKGCESRLRGGAWKGGGEELRGGADVTGLQWRSGGRATATLQALRVGNLARSQVKNVWPHSSLSGSRWHPSGLFIP</sequence>
<organism evidence="1 2">
    <name type="scientific">Sphaerodactylus townsendi</name>
    <dbReference type="NCBI Taxonomy" id="933632"/>
    <lineage>
        <taxon>Eukaryota</taxon>
        <taxon>Metazoa</taxon>
        <taxon>Chordata</taxon>
        <taxon>Craniata</taxon>
        <taxon>Vertebrata</taxon>
        <taxon>Euteleostomi</taxon>
        <taxon>Lepidosauria</taxon>
        <taxon>Squamata</taxon>
        <taxon>Bifurcata</taxon>
        <taxon>Gekkota</taxon>
        <taxon>Sphaerodactylidae</taxon>
        <taxon>Sphaerodactylus</taxon>
    </lineage>
</organism>
<evidence type="ECO:0000313" key="2">
    <source>
        <dbReference type="Proteomes" id="UP000827872"/>
    </source>
</evidence>
<gene>
    <name evidence="1" type="ORF">K3G42_017878</name>
</gene>
<proteinExistence type="predicted"/>
<comment type="caution">
    <text evidence="1">The sequence shown here is derived from an EMBL/GenBank/DDBJ whole genome shotgun (WGS) entry which is preliminary data.</text>
</comment>
<keyword evidence="2" id="KW-1185">Reference proteome</keyword>
<accession>A0ACB8EHK1</accession>
<name>A0ACB8EHK1_9SAUR</name>
<dbReference type="EMBL" id="CM037616">
    <property type="protein sequence ID" value="KAH7991987.1"/>
    <property type="molecule type" value="Genomic_DNA"/>
</dbReference>
<protein>
    <submittedName>
        <fullName evidence="1">Uncharacterized protein</fullName>
    </submittedName>
</protein>
<dbReference type="Proteomes" id="UP000827872">
    <property type="component" value="Linkage Group LG03"/>
</dbReference>
<evidence type="ECO:0000313" key="1">
    <source>
        <dbReference type="EMBL" id="KAH7991987.1"/>
    </source>
</evidence>
<reference evidence="1" key="1">
    <citation type="submission" date="2021-08" db="EMBL/GenBank/DDBJ databases">
        <title>The first chromosome-level gecko genome reveals the dynamic sex chromosomes of Neotropical dwarf geckos (Sphaerodactylidae: Sphaerodactylus).</title>
        <authorList>
            <person name="Pinto B.J."/>
            <person name="Keating S.E."/>
            <person name="Gamble T."/>
        </authorList>
    </citation>
    <scope>NUCLEOTIDE SEQUENCE</scope>
    <source>
        <strain evidence="1">TG3544</strain>
    </source>
</reference>